<evidence type="ECO:0000313" key="4">
    <source>
        <dbReference type="Proteomes" id="UP000004088"/>
    </source>
</evidence>
<feature type="domain" description="PepSY" evidence="2">
    <location>
        <begin position="37"/>
        <end position="96"/>
    </location>
</feature>
<dbReference type="EMBL" id="AEWV01000042">
    <property type="protein sequence ID" value="EGC16311.1"/>
    <property type="molecule type" value="Genomic_DNA"/>
</dbReference>
<dbReference type="AlphaFoldDB" id="F0F211"/>
<dbReference type="RefSeq" id="WP_003784273.1">
    <property type="nucleotide sequence ID" value="NZ_GL870929.1"/>
</dbReference>
<dbReference type="STRING" id="888741.HMPREF9098_2146"/>
<dbReference type="Pfam" id="PF03413">
    <property type="entry name" value="PepSY"/>
    <property type="match status" value="1"/>
</dbReference>
<name>F0F211_9NEIS</name>
<organism evidence="3 4">
    <name type="scientific">Kingella denitrificans ATCC 33394</name>
    <dbReference type="NCBI Taxonomy" id="888741"/>
    <lineage>
        <taxon>Bacteria</taxon>
        <taxon>Pseudomonadati</taxon>
        <taxon>Pseudomonadota</taxon>
        <taxon>Betaproteobacteria</taxon>
        <taxon>Neisseriales</taxon>
        <taxon>Neisseriaceae</taxon>
        <taxon>Kingella</taxon>
    </lineage>
</organism>
<dbReference type="InterPro" id="IPR025711">
    <property type="entry name" value="PepSY"/>
</dbReference>
<dbReference type="Gene3D" id="3.10.450.40">
    <property type="match status" value="1"/>
</dbReference>
<evidence type="ECO:0000313" key="3">
    <source>
        <dbReference type="EMBL" id="EGC16311.1"/>
    </source>
</evidence>
<proteinExistence type="predicted"/>
<keyword evidence="4" id="KW-1185">Reference proteome</keyword>
<evidence type="ECO:0000259" key="2">
    <source>
        <dbReference type="Pfam" id="PF03413"/>
    </source>
</evidence>
<sequence length="103" mass="11485">MNKLIKSTLVLAMMAVATPALADNDDYIYAQNRGQYISYEAAAQKAVAHVGGGFAKDVDFEYKSYNNRAFFEVEVINKNGQEYDVIIDAKTGNVLSAKRDYFD</sequence>
<feature type="signal peptide" evidence="1">
    <location>
        <begin position="1"/>
        <end position="22"/>
    </location>
</feature>
<evidence type="ECO:0000256" key="1">
    <source>
        <dbReference type="SAM" id="SignalP"/>
    </source>
</evidence>
<reference evidence="3 4" key="1">
    <citation type="submission" date="2011-01" db="EMBL/GenBank/DDBJ databases">
        <authorList>
            <person name="Muzny D."/>
            <person name="Qin X."/>
            <person name="Deng J."/>
            <person name="Jiang H."/>
            <person name="Liu Y."/>
            <person name="Qu J."/>
            <person name="Song X.-Z."/>
            <person name="Zhang L."/>
            <person name="Thornton R."/>
            <person name="Coyle M."/>
            <person name="Francisco L."/>
            <person name="Jackson L."/>
            <person name="Javaid M."/>
            <person name="Korchina V."/>
            <person name="Kovar C."/>
            <person name="Mata R."/>
            <person name="Mathew T."/>
            <person name="Ngo R."/>
            <person name="Nguyen L."/>
            <person name="Nguyen N."/>
            <person name="Okwuonu G."/>
            <person name="Ongeri F."/>
            <person name="Pham C."/>
            <person name="Simmons D."/>
            <person name="Wilczek-Boney K."/>
            <person name="Hale W."/>
            <person name="Jakkamsetti A."/>
            <person name="Pham P."/>
            <person name="Ruth R."/>
            <person name="San Lucas F."/>
            <person name="Warren J."/>
            <person name="Zhang J."/>
            <person name="Zhao Z."/>
            <person name="Zhou C."/>
            <person name="Zhu D."/>
            <person name="Lee S."/>
            <person name="Bess C."/>
            <person name="Blankenburg K."/>
            <person name="Forbes L."/>
            <person name="Fu Q."/>
            <person name="Gubbala S."/>
            <person name="Hirani K."/>
            <person name="Jayaseelan J.C."/>
            <person name="Lara F."/>
            <person name="Munidasa M."/>
            <person name="Palculict T."/>
            <person name="Patil S."/>
            <person name="Pu L.-L."/>
            <person name="Saada N."/>
            <person name="Tang L."/>
            <person name="Weissenberger G."/>
            <person name="Zhu Y."/>
            <person name="Hemphill L."/>
            <person name="Shang Y."/>
            <person name="Youmans B."/>
            <person name="Ayvaz T."/>
            <person name="Ross M."/>
            <person name="Santibanez J."/>
            <person name="Aqrawi P."/>
            <person name="Gross S."/>
            <person name="Joshi V."/>
            <person name="Fowler G."/>
            <person name="Nazareth L."/>
            <person name="Reid J."/>
            <person name="Worley K."/>
            <person name="Petrosino J."/>
            <person name="Highlander S."/>
            <person name="Gibbs R."/>
        </authorList>
    </citation>
    <scope>NUCLEOTIDE SEQUENCE [LARGE SCALE GENOMIC DNA]</scope>
    <source>
        <strain evidence="3 4">ATCC 33394</strain>
    </source>
</reference>
<keyword evidence="1" id="KW-0732">Signal</keyword>
<accession>F0F211</accession>
<dbReference type="HOGENOM" id="CLU_143489_4_0_4"/>
<feature type="chain" id="PRO_5003250264" evidence="1">
    <location>
        <begin position="23"/>
        <end position="103"/>
    </location>
</feature>
<gene>
    <name evidence="3" type="ORF">HMPREF9098_2146</name>
</gene>
<protein>
    <submittedName>
        <fullName evidence="3">Peptidase propeptide and YPEB domain protein</fullName>
    </submittedName>
</protein>
<dbReference type="Proteomes" id="UP000004088">
    <property type="component" value="Unassembled WGS sequence"/>
</dbReference>
<comment type="caution">
    <text evidence="3">The sequence shown here is derived from an EMBL/GenBank/DDBJ whole genome shotgun (WGS) entry which is preliminary data.</text>
</comment>